<sequence length="167" mass="18909">MTYSIRLANTTDIPDMCHLMHEAFSIYSDPPSSALDETISSITNNRQQGEQAALLFDNTNTLLAMIRFVQTDKTISFHRFAVKPSIQGKGLGSLLLTWLEDYAVHQDVLTLTCKVRKNLSQNISFYEKNGYQQDNNWTPSIQHSTPVLAFTKSITTTNKKKTRIASY</sequence>
<dbReference type="PANTHER" id="PTHR43800:SF1">
    <property type="entry name" value="PEPTIDYL-LYSINE N-ACETYLTRANSFERASE YJAB"/>
    <property type="match status" value="1"/>
</dbReference>
<dbReference type="RefSeq" id="WP_251609709.1">
    <property type="nucleotide sequence ID" value="NZ_JAMQJY010000002.1"/>
</dbReference>
<feature type="domain" description="N-acetyltransferase" evidence="3">
    <location>
        <begin position="3"/>
        <end position="157"/>
    </location>
</feature>
<organism evidence="4 5">
    <name type="scientific">Alkalicoccobacillus plakortidis</name>
    <dbReference type="NCBI Taxonomy" id="444060"/>
    <lineage>
        <taxon>Bacteria</taxon>
        <taxon>Bacillati</taxon>
        <taxon>Bacillota</taxon>
        <taxon>Bacilli</taxon>
        <taxon>Bacillales</taxon>
        <taxon>Bacillaceae</taxon>
        <taxon>Alkalicoccobacillus</taxon>
    </lineage>
</organism>
<dbReference type="PROSITE" id="PS51186">
    <property type="entry name" value="GNAT"/>
    <property type="match status" value="1"/>
</dbReference>
<dbReference type="PANTHER" id="PTHR43800">
    <property type="entry name" value="PEPTIDYL-LYSINE N-ACETYLTRANSFERASE YJAB"/>
    <property type="match status" value="1"/>
</dbReference>
<proteinExistence type="predicted"/>
<protein>
    <submittedName>
        <fullName evidence="4">GNAT family N-acetyltransferase</fullName>
    </submittedName>
</protein>
<dbReference type="EMBL" id="JAMQJY010000002">
    <property type="protein sequence ID" value="MCM2676734.1"/>
    <property type="molecule type" value="Genomic_DNA"/>
</dbReference>
<dbReference type="SUPFAM" id="SSF55729">
    <property type="entry name" value="Acyl-CoA N-acyltransferases (Nat)"/>
    <property type="match status" value="1"/>
</dbReference>
<gene>
    <name evidence="4" type="ORF">NDM98_15515</name>
</gene>
<name>A0ABT0XLE9_9BACI</name>
<dbReference type="CDD" id="cd04301">
    <property type="entry name" value="NAT_SF"/>
    <property type="match status" value="1"/>
</dbReference>
<evidence type="ECO:0000313" key="4">
    <source>
        <dbReference type="EMBL" id="MCM2676734.1"/>
    </source>
</evidence>
<evidence type="ECO:0000256" key="2">
    <source>
        <dbReference type="ARBA" id="ARBA00023315"/>
    </source>
</evidence>
<reference evidence="4" key="1">
    <citation type="submission" date="2022-06" db="EMBL/GenBank/DDBJ databases">
        <title>Alkalicoccobacillus porphyridii sp. nov., isolated from a marine red alga, Porphyridium purpureum and reclassification of Shouchella plakortidis and Shouchella gibsonii as Alkalicoccobacillus plakortidis comb. nov. and Alkalicoccobacillus gibsonii comb. nov.</title>
        <authorList>
            <person name="Kim K.H."/>
            <person name="Lee J.K."/>
            <person name="Han D.M."/>
            <person name="Baek J.H."/>
            <person name="Jeon C.O."/>
        </authorList>
    </citation>
    <scope>NUCLEOTIDE SEQUENCE</scope>
    <source>
        <strain evidence="4">DSM 19153</strain>
    </source>
</reference>
<keyword evidence="5" id="KW-1185">Reference proteome</keyword>
<evidence type="ECO:0000259" key="3">
    <source>
        <dbReference type="PROSITE" id="PS51186"/>
    </source>
</evidence>
<accession>A0ABT0XLE9</accession>
<keyword evidence="2" id="KW-0012">Acyltransferase</keyword>
<dbReference type="InterPro" id="IPR000182">
    <property type="entry name" value="GNAT_dom"/>
</dbReference>
<dbReference type="Gene3D" id="3.40.630.30">
    <property type="match status" value="1"/>
</dbReference>
<evidence type="ECO:0000313" key="5">
    <source>
        <dbReference type="Proteomes" id="UP001203665"/>
    </source>
</evidence>
<comment type="caution">
    <text evidence="4">The sequence shown here is derived from an EMBL/GenBank/DDBJ whole genome shotgun (WGS) entry which is preliminary data.</text>
</comment>
<dbReference type="Pfam" id="PF00583">
    <property type="entry name" value="Acetyltransf_1"/>
    <property type="match status" value="1"/>
</dbReference>
<dbReference type="InterPro" id="IPR016181">
    <property type="entry name" value="Acyl_CoA_acyltransferase"/>
</dbReference>
<evidence type="ECO:0000256" key="1">
    <source>
        <dbReference type="ARBA" id="ARBA00022679"/>
    </source>
</evidence>
<keyword evidence="1" id="KW-0808">Transferase</keyword>
<dbReference type="Proteomes" id="UP001203665">
    <property type="component" value="Unassembled WGS sequence"/>
</dbReference>